<dbReference type="PATRIC" id="fig|1149862.3.peg.1404"/>
<dbReference type="RefSeq" id="WP_007932623.1">
    <property type="nucleotide sequence ID" value="NZ_AKVJ01000021.1"/>
</dbReference>
<reference evidence="1 2" key="1">
    <citation type="journal article" date="2012" name="J. Bacteriol.">
        <title>Draft Genome Sequences for Two Metal-Reducing Pelosinus fermentans Strains Isolated from a Cr(VI)-Contaminated Site and for Type Strain R7.</title>
        <authorList>
            <person name="Brown S.D."/>
            <person name="Podar M."/>
            <person name="Klingeman D.M."/>
            <person name="Johnson C.M."/>
            <person name="Yang Z.K."/>
            <person name="Utturkar S.M."/>
            <person name="Land M.L."/>
            <person name="Mosher J.J."/>
            <person name="Hurt R.A.Jr."/>
            <person name="Phelps T.J."/>
            <person name="Palumbo A.V."/>
            <person name="Arkin A.P."/>
            <person name="Hazen T.C."/>
            <person name="Elias D.A."/>
        </authorList>
    </citation>
    <scope>NUCLEOTIDE SEQUENCE [LARGE SCALE GENOMIC DNA]</scope>
    <source>
        <strain evidence="1 2">B4</strain>
    </source>
</reference>
<dbReference type="EMBL" id="AKVJ01000021">
    <property type="protein sequence ID" value="EIW19140.1"/>
    <property type="molecule type" value="Genomic_DNA"/>
</dbReference>
<comment type="caution">
    <text evidence="1">The sequence shown here is derived from an EMBL/GenBank/DDBJ whole genome shotgun (WGS) entry which is preliminary data.</text>
</comment>
<dbReference type="AlphaFoldDB" id="I8RKX8"/>
<keyword evidence="2" id="KW-1185">Reference proteome</keyword>
<evidence type="ECO:0008006" key="3">
    <source>
        <dbReference type="Google" id="ProtNLM"/>
    </source>
</evidence>
<sequence length="189" mass="21920">MLDTLFKESLKLAGQLRPKYPQSLGDKTDKWEDTVKKFVLDIPEIYSAIYSNVSGTKRNIKEQDIMDYTPGYRLIHITELPEEKKNLDRVLNHKGYADREVVLPLLSNYSDDFICYHLSSKGEEHICALMHDEGDLVLMNESPIKFLETVCEFYKQTVYFLDSDGYLDYDMDKEGLVGSNLNPGVKYWL</sequence>
<proteinExistence type="predicted"/>
<evidence type="ECO:0000313" key="1">
    <source>
        <dbReference type="EMBL" id="EIW19140.1"/>
    </source>
</evidence>
<accession>I8RKX8</accession>
<dbReference type="OrthoDB" id="1078196at2"/>
<protein>
    <recommendedName>
        <fullName evidence="3">Cell wall assembly/cell proliferation coordinating protein, KNR4-like protein</fullName>
    </recommendedName>
</protein>
<dbReference type="Proteomes" id="UP000004324">
    <property type="component" value="Unassembled WGS sequence"/>
</dbReference>
<evidence type="ECO:0000313" key="2">
    <source>
        <dbReference type="Proteomes" id="UP000004324"/>
    </source>
</evidence>
<organism evidence="1 2">
    <name type="scientific">Pelosinus fermentans B4</name>
    <dbReference type="NCBI Taxonomy" id="1149862"/>
    <lineage>
        <taxon>Bacteria</taxon>
        <taxon>Bacillati</taxon>
        <taxon>Bacillota</taxon>
        <taxon>Negativicutes</taxon>
        <taxon>Selenomonadales</taxon>
        <taxon>Sporomusaceae</taxon>
        <taxon>Pelosinus</taxon>
    </lineage>
</organism>
<gene>
    <name evidence="1" type="ORF">FB4_2850</name>
</gene>
<name>I8RKX8_9FIRM</name>